<keyword evidence="2" id="KW-0614">Plasmid</keyword>
<dbReference type="EMBL" id="CP000843">
    <property type="protein sequence ID" value="ABW33159.1"/>
    <property type="molecule type" value="Genomic_DNA"/>
</dbReference>
<gene>
    <name evidence="2" type="ordered locus">AM1_F0023</name>
</gene>
<evidence type="ECO:0000313" key="2">
    <source>
        <dbReference type="EMBL" id="ABW33159.1"/>
    </source>
</evidence>
<evidence type="ECO:0000313" key="3">
    <source>
        <dbReference type="Proteomes" id="UP000000268"/>
    </source>
</evidence>
<reference evidence="2 3" key="1">
    <citation type="journal article" date="2008" name="Proc. Natl. Acad. Sci. U.S.A.">
        <title>Niche adaptation and genome expansion in the chlorophyll d-producing cyanobacterium Acaryochloris marina.</title>
        <authorList>
            <person name="Swingley W.D."/>
            <person name="Chen M."/>
            <person name="Cheung P.C."/>
            <person name="Conrad A.L."/>
            <person name="Dejesa L.C."/>
            <person name="Hao J."/>
            <person name="Honchak B.M."/>
            <person name="Karbach L.E."/>
            <person name="Kurdoglu A."/>
            <person name="Lahiri S."/>
            <person name="Mastrian S.D."/>
            <person name="Miyashita H."/>
            <person name="Page L."/>
            <person name="Ramakrishna P."/>
            <person name="Satoh S."/>
            <person name="Sattley W.M."/>
            <person name="Shimada Y."/>
            <person name="Taylor H.L."/>
            <person name="Tomo T."/>
            <person name="Tsuchiya T."/>
            <person name="Wang Z.T."/>
            <person name="Raymond J."/>
            <person name="Mimuro M."/>
            <person name="Blankenship R.E."/>
            <person name="Touchman J.W."/>
        </authorList>
    </citation>
    <scope>NUCLEOTIDE SEQUENCE [LARGE SCALE GENOMIC DNA]</scope>
    <source>
        <strain evidence="3">MBIC 11017</strain>
        <plasmid evidence="3">Plasmid pREB6</plasmid>
    </source>
</reference>
<proteinExistence type="predicted"/>
<dbReference type="AlphaFoldDB" id="A8ZQ06"/>
<dbReference type="HOGENOM" id="CLU_143281_0_0_3"/>
<sequence length="161" mass="18367">MIGEKVMAIYSASYFEPHNHHGALVSISRSHPRSFQVDDRLPFLAPSRQLLDDWKHRQLTEAGYTDRYRQELQQSWSQVNSWLASVTPEGDCTLLCWEKAGEFCHRNLAMKVIRKHRPDCYGGRDISADPGLRCSKCQTVIIPGLDQSFCPCCGEWLATPI</sequence>
<keyword evidence="3" id="KW-1185">Reference proteome</keyword>
<geneLocation type="plasmid" evidence="2 3">
    <name>pREB6</name>
</geneLocation>
<evidence type="ECO:0000259" key="1">
    <source>
        <dbReference type="Pfam" id="PF22751"/>
    </source>
</evidence>
<dbReference type="Pfam" id="PF22751">
    <property type="entry name" value="DUF488-N3a"/>
    <property type="match status" value="1"/>
</dbReference>
<dbReference type="Proteomes" id="UP000000268">
    <property type="component" value="Plasmid pREB6"/>
</dbReference>
<name>A8ZQ06_ACAM1</name>
<dbReference type="InterPro" id="IPR054495">
    <property type="entry name" value="DUF488-N3a"/>
</dbReference>
<organism evidence="2 3">
    <name type="scientific">Acaryochloris marina (strain MBIC 11017)</name>
    <dbReference type="NCBI Taxonomy" id="329726"/>
    <lineage>
        <taxon>Bacteria</taxon>
        <taxon>Bacillati</taxon>
        <taxon>Cyanobacteriota</taxon>
        <taxon>Cyanophyceae</taxon>
        <taxon>Acaryochloridales</taxon>
        <taxon>Acaryochloridaceae</taxon>
        <taxon>Acaryochloris</taxon>
    </lineage>
</organism>
<protein>
    <recommendedName>
        <fullName evidence="1">DUF488 domain-containing protein</fullName>
    </recommendedName>
</protein>
<accession>A8ZQ06</accession>
<feature type="domain" description="DUF488" evidence="1">
    <location>
        <begin position="19"/>
        <end position="115"/>
    </location>
</feature>
<dbReference type="KEGG" id="amr:AM1_F0023"/>